<dbReference type="GO" id="GO:0016925">
    <property type="term" value="P:protein sumoylation"/>
    <property type="evidence" value="ECO:0007669"/>
    <property type="project" value="TreeGrafter"/>
</dbReference>
<accession>A0A9N9XS80</accession>
<evidence type="ECO:0000256" key="3">
    <source>
        <dbReference type="ARBA" id="ARBA00022833"/>
    </source>
</evidence>
<name>A0A9N9XS80_PHYSR</name>
<protein>
    <recommendedName>
        <fullName evidence="7">RING-type domain-containing protein</fullName>
    </recommendedName>
</protein>
<dbReference type="Proteomes" id="UP001153712">
    <property type="component" value="Chromosome 5"/>
</dbReference>
<dbReference type="GO" id="GO:0007131">
    <property type="term" value="P:reciprocal meiotic recombination"/>
    <property type="evidence" value="ECO:0007669"/>
    <property type="project" value="InterPro"/>
</dbReference>
<dbReference type="AlphaFoldDB" id="A0A9N9XS80"/>
<dbReference type="InterPro" id="IPR001841">
    <property type="entry name" value="Znf_RING"/>
</dbReference>
<dbReference type="GO" id="GO:0007129">
    <property type="term" value="P:homologous chromosome pairing at meiosis"/>
    <property type="evidence" value="ECO:0007669"/>
    <property type="project" value="TreeGrafter"/>
</dbReference>
<evidence type="ECO:0000256" key="1">
    <source>
        <dbReference type="ARBA" id="ARBA00022723"/>
    </source>
</evidence>
<dbReference type="PROSITE" id="PS00518">
    <property type="entry name" value="ZF_RING_1"/>
    <property type="match status" value="1"/>
</dbReference>
<dbReference type="GO" id="GO:0019789">
    <property type="term" value="F:SUMO transferase activity"/>
    <property type="evidence" value="ECO:0007669"/>
    <property type="project" value="InterPro"/>
</dbReference>
<evidence type="ECO:0000256" key="2">
    <source>
        <dbReference type="ARBA" id="ARBA00022771"/>
    </source>
</evidence>
<evidence type="ECO:0000256" key="5">
    <source>
        <dbReference type="PROSITE-ProRule" id="PRU00175"/>
    </source>
</evidence>
<dbReference type="InterPro" id="IPR013083">
    <property type="entry name" value="Znf_RING/FYVE/PHD"/>
</dbReference>
<dbReference type="PROSITE" id="PS50089">
    <property type="entry name" value="ZF_RING_2"/>
    <property type="match status" value="1"/>
</dbReference>
<dbReference type="InterPro" id="IPR017907">
    <property type="entry name" value="Znf_RING_CS"/>
</dbReference>
<dbReference type="OrthoDB" id="2535391at2759"/>
<dbReference type="PANTHER" id="PTHR22663:SF17">
    <property type="entry name" value="RING FINGER PROTEIN NARYA-RELATED"/>
    <property type="match status" value="1"/>
</dbReference>
<dbReference type="GO" id="GO:0000795">
    <property type="term" value="C:synaptonemal complex"/>
    <property type="evidence" value="ECO:0007669"/>
    <property type="project" value="InterPro"/>
</dbReference>
<proteinExistence type="predicted"/>
<keyword evidence="1" id="KW-0479">Metal-binding</keyword>
<dbReference type="Gene3D" id="3.30.40.10">
    <property type="entry name" value="Zinc/RING finger domain, C3HC4 (zinc finger)"/>
    <property type="match status" value="1"/>
</dbReference>
<keyword evidence="3" id="KW-0862">Zinc</keyword>
<dbReference type="InterPro" id="IPR042123">
    <property type="entry name" value="Zip3/RNF212-like"/>
</dbReference>
<keyword evidence="2 5" id="KW-0863">Zinc-finger</keyword>
<evidence type="ECO:0000259" key="7">
    <source>
        <dbReference type="PROSITE" id="PS50089"/>
    </source>
</evidence>
<gene>
    <name evidence="8" type="ORF">PHYEVI_LOCUS8662</name>
</gene>
<keyword evidence="9" id="KW-1185">Reference proteome</keyword>
<feature type="region of interest" description="Disordered" evidence="6">
    <location>
        <begin position="188"/>
        <end position="221"/>
    </location>
</feature>
<evidence type="ECO:0000256" key="4">
    <source>
        <dbReference type="ARBA" id="ARBA00023254"/>
    </source>
</evidence>
<organism evidence="8 9">
    <name type="scientific">Phyllotreta striolata</name>
    <name type="common">Striped flea beetle</name>
    <name type="synonym">Crioceris striolata</name>
    <dbReference type="NCBI Taxonomy" id="444603"/>
    <lineage>
        <taxon>Eukaryota</taxon>
        <taxon>Metazoa</taxon>
        <taxon>Ecdysozoa</taxon>
        <taxon>Arthropoda</taxon>
        <taxon>Hexapoda</taxon>
        <taxon>Insecta</taxon>
        <taxon>Pterygota</taxon>
        <taxon>Neoptera</taxon>
        <taxon>Endopterygota</taxon>
        <taxon>Coleoptera</taxon>
        <taxon>Polyphaga</taxon>
        <taxon>Cucujiformia</taxon>
        <taxon>Chrysomeloidea</taxon>
        <taxon>Chrysomelidae</taxon>
        <taxon>Galerucinae</taxon>
        <taxon>Alticini</taxon>
        <taxon>Phyllotreta</taxon>
    </lineage>
</organism>
<feature type="domain" description="RING-type" evidence="7">
    <location>
        <begin position="7"/>
        <end position="46"/>
    </location>
</feature>
<dbReference type="GO" id="GO:0008270">
    <property type="term" value="F:zinc ion binding"/>
    <property type="evidence" value="ECO:0007669"/>
    <property type="project" value="UniProtKB-KW"/>
</dbReference>
<keyword evidence="4" id="KW-0469">Meiosis</keyword>
<evidence type="ECO:0000256" key="6">
    <source>
        <dbReference type="SAM" id="MobiDB-lite"/>
    </source>
</evidence>
<dbReference type="PANTHER" id="PTHR22663">
    <property type="entry name" value="RING FINGER PROTEIN NARYA-RELATED"/>
    <property type="match status" value="1"/>
</dbReference>
<dbReference type="Pfam" id="PF14634">
    <property type="entry name" value="zf-RING_5"/>
    <property type="match status" value="1"/>
</dbReference>
<evidence type="ECO:0000313" key="9">
    <source>
        <dbReference type="Proteomes" id="UP001153712"/>
    </source>
</evidence>
<sequence>MNDWLHCNQCLTRYQADIKFYLIECAHILCGNCIKQIRDSKCLICDKPNDFILIDKDMHSSAQPFFVPFESHLKKLQEVFNFQSMHRQRLFQCQLKKYQFLKKEMFCYHQKTKEILSENKMMRGMLMNNNRQQGSYYPTSDSFSPSISDDMSFVSSVASFTPNVKSTPIPGFARRVQGSLDRSGVRGLSIPQNQPHLHGGTGFYRPSPGMGPPSGAPPLKKFNMATVHKTPSTAASMSQLHSKRQ</sequence>
<dbReference type="SUPFAM" id="SSF57850">
    <property type="entry name" value="RING/U-box"/>
    <property type="match status" value="1"/>
</dbReference>
<reference evidence="8" key="1">
    <citation type="submission" date="2022-01" db="EMBL/GenBank/DDBJ databases">
        <authorList>
            <person name="King R."/>
        </authorList>
    </citation>
    <scope>NUCLEOTIDE SEQUENCE</scope>
</reference>
<dbReference type="EMBL" id="OU900098">
    <property type="protein sequence ID" value="CAG9862347.1"/>
    <property type="molecule type" value="Genomic_DNA"/>
</dbReference>
<evidence type="ECO:0000313" key="8">
    <source>
        <dbReference type="EMBL" id="CAG9862347.1"/>
    </source>
</evidence>